<keyword evidence="2" id="KW-1185">Reference proteome</keyword>
<comment type="caution">
    <text evidence="1">The sequence shown here is derived from an EMBL/GenBank/DDBJ whole genome shotgun (WGS) entry which is preliminary data.</text>
</comment>
<dbReference type="Proteomes" id="UP000626697">
    <property type="component" value="Unassembled WGS sequence"/>
</dbReference>
<reference evidence="1 2" key="1">
    <citation type="submission" date="2020-08" db="EMBL/GenBank/DDBJ databases">
        <title>Genomic Encyclopedia of Type Strains, Phase IV (KMG-IV): sequencing the most valuable type-strain genomes for metagenomic binning, comparative biology and taxonomic classification.</title>
        <authorList>
            <person name="Goeker M."/>
        </authorList>
    </citation>
    <scope>NUCLEOTIDE SEQUENCE [LARGE SCALE GENOMIC DNA]</scope>
    <source>
        <strain evidence="1 2">DSM 105481</strain>
    </source>
</reference>
<evidence type="ECO:0008006" key="3">
    <source>
        <dbReference type="Google" id="ProtNLM"/>
    </source>
</evidence>
<name>A0ABR6CQ70_9BACI</name>
<organism evidence="1 2">
    <name type="scientific">Peribacillus huizhouensis</name>
    <dbReference type="NCBI Taxonomy" id="1501239"/>
    <lineage>
        <taxon>Bacteria</taxon>
        <taxon>Bacillati</taxon>
        <taxon>Bacillota</taxon>
        <taxon>Bacilli</taxon>
        <taxon>Bacillales</taxon>
        <taxon>Bacillaceae</taxon>
        <taxon>Peribacillus</taxon>
    </lineage>
</organism>
<evidence type="ECO:0000313" key="2">
    <source>
        <dbReference type="Proteomes" id="UP000626697"/>
    </source>
</evidence>
<sequence>MIIKTAVLQLAFMMNQCRARIGALPKKRAKANVKIADEDFPLSLFKKPLRWS</sequence>
<accession>A0ABR6CQ70</accession>
<dbReference type="EMBL" id="JACJHX010000006">
    <property type="protein sequence ID" value="MBA9027169.1"/>
    <property type="molecule type" value="Genomic_DNA"/>
</dbReference>
<evidence type="ECO:0000313" key="1">
    <source>
        <dbReference type="EMBL" id="MBA9027169.1"/>
    </source>
</evidence>
<proteinExistence type="predicted"/>
<protein>
    <recommendedName>
        <fullName evidence="3">Transposase</fullName>
    </recommendedName>
</protein>
<gene>
    <name evidence="1" type="ORF">HNP81_002459</name>
</gene>